<sequence length="272" mass="31010">MPSLHAQTVFQSAYTCARSRGLNADQASTLAQDAVTRSMTEKPEPISSSRRTPATCHIRSTTNCSTRTAEQTNYRQETYTSFHHEEYYPHCGPSSQPPPRDYDSYPRGGSFGARYTSDHFERWCKRPSNKDSYPQSSSSSQPQPRDYDNLPRNRSFGGRTHTHPRPSERPRPRPSNQDSYSRSSSRHEPDYSGVKPDTDLYHILSVSRSASPDELKQAQRKLSMKYHPDRVGDADKTLATEKMAEINRAYDVLSDEKGRRYYDRTGTIMPSV</sequence>
<dbReference type="PANTHER" id="PTHR44144:SF1">
    <property type="entry name" value="DNAJ HOMOLOG SUBFAMILY C MEMBER 9"/>
    <property type="match status" value="1"/>
</dbReference>
<feature type="domain" description="J" evidence="2">
    <location>
        <begin position="199"/>
        <end position="266"/>
    </location>
</feature>
<dbReference type="PANTHER" id="PTHR44144">
    <property type="entry name" value="DNAJ HOMOLOG SUBFAMILY C MEMBER 9"/>
    <property type="match status" value="1"/>
</dbReference>
<organism evidence="3 4">
    <name type="scientific">Trematosphaeria pertusa</name>
    <dbReference type="NCBI Taxonomy" id="390896"/>
    <lineage>
        <taxon>Eukaryota</taxon>
        <taxon>Fungi</taxon>
        <taxon>Dikarya</taxon>
        <taxon>Ascomycota</taxon>
        <taxon>Pezizomycotina</taxon>
        <taxon>Dothideomycetes</taxon>
        <taxon>Pleosporomycetidae</taxon>
        <taxon>Pleosporales</taxon>
        <taxon>Massarineae</taxon>
        <taxon>Trematosphaeriaceae</taxon>
        <taxon>Trematosphaeria</taxon>
    </lineage>
</organism>
<dbReference type="GeneID" id="54585154"/>
<feature type="region of interest" description="Disordered" evidence="1">
    <location>
        <begin position="29"/>
        <end position="55"/>
    </location>
</feature>
<evidence type="ECO:0000256" key="1">
    <source>
        <dbReference type="SAM" id="MobiDB-lite"/>
    </source>
</evidence>
<protein>
    <submittedName>
        <fullName evidence="3">DnaJ-domain-containing protein</fullName>
    </submittedName>
</protein>
<gene>
    <name evidence="3" type="ORF">BU26DRAFT_546237</name>
</gene>
<reference evidence="3" key="1">
    <citation type="journal article" date="2020" name="Stud. Mycol.">
        <title>101 Dothideomycetes genomes: a test case for predicting lifestyles and emergence of pathogens.</title>
        <authorList>
            <person name="Haridas S."/>
            <person name="Albert R."/>
            <person name="Binder M."/>
            <person name="Bloem J."/>
            <person name="Labutti K."/>
            <person name="Salamov A."/>
            <person name="Andreopoulos B."/>
            <person name="Baker S."/>
            <person name="Barry K."/>
            <person name="Bills G."/>
            <person name="Bluhm B."/>
            <person name="Cannon C."/>
            <person name="Castanera R."/>
            <person name="Culley D."/>
            <person name="Daum C."/>
            <person name="Ezra D."/>
            <person name="Gonzalez J."/>
            <person name="Henrissat B."/>
            <person name="Kuo A."/>
            <person name="Liang C."/>
            <person name="Lipzen A."/>
            <person name="Lutzoni F."/>
            <person name="Magnuson J."/>
            <person name="Mondo S."/>
            <person name="Nolan M."/>
            <person name="Ohm R."/>
            <person name="Pangilinan J."/>
            <person name="Park H.-J."/>
            <person name="Ramirez L."/>
            <person name="Alfaro M."/>
            <person name="Sun H."/>
            <person name="Tritt A."/>
            <person name="Yoshinaga Y."/>
            <person name="Zwiers L.-H."/>
            <person name="Turgeon B."/>
            <person name="Goodwin S."/>
            <person name="Spatafora J."/>
            <person name="Crous P."/>
            <person name="Grigoriev I."/>
        </authorList>
    </citation>
    <scope>NUCLEOTIDE SEQUENCE</scope>
    <source>
        <strain evidence="3">CBS 122368</strain>
    </source>
</reference>
<feature type="compositionally biased region" description="Basic and acidic residues" evidence="1">
    <location>
        <begin position="185"/>
        <end position="197"/>
    </location>
</feature>
<feature type="compositionally biased region" description="Low complexity" evidence="1">
    <location>
        <begin position="174"/>
        <end position="183"/>
    </location>
</feature>
<feature type="region of interest" description="Disordered" evidence="1">
    <location>
        <begin position="86"/>
        <end position="110"/>
    </location>
</feature>
<dbReference type="InterPro" id="IPR036869">
    <property type="entry name" value="J_dom_sf"/>
</dbReference>
<dbReference type="GO" id="GO:0005634">
    <property type="term" value="C:nucleus"/>
    <property type="evidence" value="ECO:0007669"/>
    <property type="project" value="TreeGrafter"/>
</dbReference>
<dbReference type="InterPro" id="IPR001623">
    <property type="entry name" value="DnaJ_domain"/>
</dbReference>
<evidence type="ECO:0000313" key="4">
    <source>
        <dbReference type="Proteomes" id="UP000800094"/>
    </source>
</evidence>
<accession>A0A6A6J2L4</accession>
<evidence type="ECO:0000259" key="2">
    <source>
        <dbReference type="PROSITE" id="PS50076"/>
    </source>
</evidence>
<keyword evidence="4" id="KW-1185">Reference proteome</keyword>
<feature type="region of interest" description="Disordered" evidence="1">
    <location>
        <begin position="126"/>
        <end position="197"/>
    </location>
</feature>
<proteinExistence type="predicted"/>
<dbReference type="AlphaFoldDB" id="A0A6A6J2L4"/>
<dbReference type="Pfam" id="PF00226">
    <property type="entry name" value="DnaJ"/>
    <property type="match status" value="1"/>
</dbReference>
<dbReference type="SMART" id="SM00271">
    <property type="entry name" value="DnaJ"/>
    <property type="match status" value="1"/>
</dbReference>
<feature type="compositionally biased region" description="Polar residues" evidence="1">
    <location>
        <begin position="29"/>
        <end position="38"/>
    </location>
</feature>
<dbReference type="Proteomes" id="UP000800094">
    <property type="component" value="Unassembled WGS sequence"/>
</dbReference>
<evidence type="ECO:0000313" key="3">
    <source>
        <dbReference type="EMBL" id="KAF2257085.1"/>
    </source>
</evidence>
<dbReference type="GO" id="GO:0031072">
    <property type="term" value="F:heat shock protein binding"/>
    <property type="evidence" value="ECO:0007669"/>
    <property type="project" value="TreeGrafter"/>
</dbReference>
<dbReference type="OrthoDB" id="10250354at2759"/>
<dbReference type="SUPFAM" id="SSF46565">
    <property type="entry name" value="Chaperone J-domain"/>
    <property type="match status" value="1"/>
</dbReference>
<dbReference type="PRINTS" id="PR00625">
    <property type="entry name" value="JDOMAIN"/>
</dbReference>
<name>A0A6A6J2L4_9PLEO</name>
<dbReference type="Gene3D" id="1.10.287.110">
    <property type="entry name" value="DnaJ domain"/>
    <property type="match status" value="1"/>
</dbReference>
<dbReference type="PROSITE" id="PS50076">
    <property type="entry name" value="DNAJ_2"/>
    <property type="match status" value="1"/>
</dbReference>
<dbReference type="InterPro" id="IPR052594">
    <property type="entry name" value="J_domain-containing_protein"/>
</dbReference>
<dbReference type="RefSeq" id="XP_033692089.1">
    <property type="nucleotide sequence ID" value="XM_033831824.1"/>
</dbReference>
<feature type="compositionally biased region" description="Polar residues" evidence="1">
    <location>
        <begin position="46"/>
        <end position="55"/>
    </location>
</feature>
<dbReference type="CDD" id="cd06257">
    <property type="entry name" value="DnaJ"/>
    <property type="match status" value="1"/>
</dbReference>
<dbReference type="EMBL" id="ML987189">
    <property type="protein sequence ID" value="KAF2257085.1"/>
    <property type="molecule type" value="Genomic_DNA"/>
</dbReference>
<dbReference type="GO" id="GO:0005737">
    <property type="term" value="C:cytoplasm"/>
    <property type="evidence" value="ECO:0007669"/>
    <property type="project" value="TreeGrafter"/>
</dbReference>
<feature type="compositionally biased region" description="Low complexity" evidence="1">
    <location>
        <begin position="134"/>
        <end position="144"/>
    </location>
</feature>